<evidence type="ECO:0000313" key="1">
    <source>
        <dbReference type="Proteomes" id="UP000694863"/>
    </source>
</evidence>
<gene>
    <name evidence="2" type="primary">RBBP8NL</name>
</gene>
<organism evidence="1 2">
    <name type="scientific">Echinops telfairi</name>
    <name type="common">Lesser hedgehog tenrec</name>
    <dbReference type="NCBI Taxonomy" id="9371"/>
    <lineage>
        <taxon>Eukaryota</taxon>
        <taxon>Metazoa</taxon>
        <taxon>Chordata</taxon>
        <taxon>Craniata</taxon>
        <taxon>Vertebrata</taxon>
        <taxon>Euteleostomi</taxon>
        <taxon>Mammalia</taxon>
        <taxon>Eutheria</taxon>
        <taxon>Afrotheria</taxon>
        <taxon>Tenrecidae</taxon>
        <taxon>Tenrecinae</taxon>
        <taxon>Echinops</taxon>
    </lineage>
</organism>
<dbReference type="Proteomes" id="UP000694863">
    <property type="component" value="Unplaced"/>
</dbReference>
<name>A0AC55DM96_ECHTE</name>
<keyword evidence="1" id="KW-1185">Reference proteome</keyword>
<reference evidence="2" key="1">
    <citation type="submission" date="2025-08" db="UniProtKB">
        <authorList>
            <consortium name="RefSeq"/>
        </authorList>
    </citation>
    <scope>IDENTIFICATION</scope>
</reference>
<protein>
    <submittedName>
        <fullName evidence="2">RBBP8 N-terminal-like protein</fullName>
    </submittedName>
</protein>
<accession>A0AC55DM96</accession>
<evidence type="ECO:0000313" key="2">
    <source>
        <dbReference type="RefSeq" id="XP_045152868.1"/>
    </source>
</evidence>
<proteinExistence type="predicted"/>
<sequence length="629" mass="67073">MASFVESLNRLKDAHEKELLGLRSKLVELTSERSRDTQRVEELFAKNQQLREQQKALKENVRVLENRLRAGLCDRCMVTQELSHRRQQQFHSSHLQSLQHIFLLTNEMASLKEENKSLREEVKRLRGLEDRPTALSREGPSGPPSPLPLSSLDDGKASTEQSPPGHQEPQAQSPSAEPRGEEQLLGSRISPLTKISPGEPKAPDTSPQCISNQLHGTIAVVRPGTQVYPSDQGTLNGTPPPPARSNPPSPPYEPSLPLDSRLRTPQASVTAFEALTPDRLGLLSRQLVLHPCNPRSSPLTTKAPSGPGPRSRKATEAKGWEEPSSLLGLPGSLVDGRSPRLESTLHLLLAQQQLRAWASSARPRSTPPSPPIGSDSEGPEDVEAGGTPLTRAAQHGGHSLRPPAPCSPPGTAAALEHAPDKALDLSGWGRGRGTPEPACCPASLCPSGTPHPESPQETEPLAQSGALASSPWELRNGVKGAGAPELEEAPAPVGRLPSPAGTVNEPRGRSQAPAHLMGPDTYGHPGSSKEAQRSESGEEAQPDTSDNKKSPSAEASAKLSSPGEGSQGFCAEEQGQGLQGKRKRTSDSLGKASKKSSRGRRRRREPLAVAEGPGSPLDTEDSSPSDWES</sequence>
<dbReference type="RefSeq" id="XP_045152868.1">
    <property type="nucleotide sequence ID" value="XM_045296933.1"/>
</dbReference>